<keyword evidence="3" id="KW-0378">Hydrolase</keyword>
<evidence type="ECO:0000256" key="1">
    <source>
        <dbReference type="SAM" id="SignalP"/>
    </source>
</evidence>
<dbReference type="InterPro" id="IPR053140">
    <property type="entry name" value="GDSL_Rv0518-like"/>
</dbReference>
<keyword evidence="1" id="KW-0732">Signal</keyword>
<evidence type="ECO:0000259" key="2">
    <source>
        <dbReference type="Pfam" id="PF13472"/>
    </source>
</evidence>
<accession>A0A4U1HGF7</accession>
<organism evidence="3 4">
    <name type="scientific">Trinickia terrae</name>
    <dbReference type="NCBI Taxonomy" id="2571161"/>
    <lineage>
        <taxon>Bacteria</taxon>
        <taxon>Pseudomonadati</taxon>
        <taxon>Pseudomonadota</taxon>
        <taxon>Betaproteobacteria</taxon>
        <taxon>Burkholderiales</taxon>
        <taxon>Burkholderiaceae</taxon>
        <taxon>Trinickia</taxon>
    </lineage>
</organism>
<dbReference type="OrthoDB" id="1828825at2"/>
<feature type="chain" id="PRO_5020399541" evidence="1">
    <location>
        <begin position="25"/>
        <end position="426"/>
    </location>
</feature>
<dbReference type="CDD" id="cd01830">
    <property type="entry name" value="XynE_like"/>
    <property type="match status" value="1"/>
</dbReference>
<sequence>MAFRKLIALSATACGAALISQFFAIPAAIAGDTPSHWVTSWATALQPIPNRADLPPLYRAPEVAGRTVRQIVYPTLSGHGVRVHFSNAYGREPLVLGDVQIAQSAGGAALRGGSSMQVTFAGRKSAVVPPGGELDSDTVSTEIVAGAPYVISTYMGPQQTLAVWHRVSNQVNYVSTLGNHAADPGAEAYRTRFTQYAWVTALTVDAPSSAAIAAIGDSITDGMRSSLNRNQRWPDAFARRLASTGNRSTAILNLGISGNRLLSDSPCYGDAIVRRFDRDVLAHPGVKAVVLLIGINDINFPSMPPRAGLDCDFPHTPVTAQSLIAGYEEVIAAAHRHGLRIFGATLTPASLPREREELRLSINQWIRKGGAFDGVVDFDAALRDPAHPERLLPRYDSGDHIHPSDAGYAAMAEAAPLPMPTEAAHR</sequence>
<feature type="signal peptide" evidence="1">
    <location>
        <begin position="1"/>
        <end position="24"/>
    </location>
</feature>
<dbReference type="AlphaFoldDB" id="A0A4U1HGF7"/>
<dbReference type="Gene3D" id="3.40.50.1110">
    <property type="entry name" value="SGNH hydrolase"/>
    <property type="match status" value="1"/>
</dbReference>
<keyword evidence="4" id="KW-1185">Reference proteome</keyword>
<evidence type="ECO:0000313" key="3">
    <source>
        <dbReference type="EMBL" id="TKC79043.1"/>
    </source>
</evidence>
<dbReference type="RefSeq" id="WP_136898927.1">
    <property type="nucleotide sequence ID" value="NZ_SWJE01000025.1"/>
</dbReference>
<dbReference type="InterPro" id="IPR013830">
    <property type="entry name" value="SGNH_hydro"/>
</dbReference>
<dbReference type="PANTHER" id="PTHR43784:SF2">
    <property type="entry name" value="GDSL-LIKE LIPASE_ACYLHYDROLASE, PUTATIVE (AFU_ORTHOLOGUE AFUA_2G00820)-RELATED"/>
    <property type="match status" value="1"/>
</dbReference>
<reference evidence="3 4" key="1">
    <citation type="submission" date="2019-04" db="EMBL/GenBank/DDBJ databases">
        <title>Trinickia sp. 7GSK02, isolated from subtropical forest soil.</title>
        <authorList>
            <person name="Gao Z.-H."/>
            <person name="Qiu L.-H."/>
        </authorList>
    </citation>
    <scope>NUCLEOTIDE SEQUENCE [LARGE SCALE GENOMIC DNA]</scope>
    <source>
        <strain evidence="3 4">7GSK02</strain>
    </source>
</reference>
<evidence type="ECO:0000313" key="4">
    <source>
        <dbReference type="Proteomes" id="UP000305539"/>
    </source>
</evidence>
<dbReference type="Pfam" id="PF13472">
    <property type="entry name" value="Lipase_GDSL_2"/>
    <property type="match status" value="1"/>
</dbReference>
<dbReference type="InterPro" id="IPR036514">
    <property type="entry name" value="SGNH_hydro_sf"/>
</dbReference>
<protein>
    <submittedName>
        <fullName evidence="3">SGNH/GDSL hydrolase family protein</fullName>
    </submittedName>
</protein>
<comment type="caution">
    <text evidence="3">The sequence shown here is derived from an EMBL/GenBank/DDBJ whole genome shotgun (WGS) entry which is preliminary data.</text>
</comment>
<dbReference type="SUPFAM" id="SSF52266">
    <property type="entry name" value="SGNH hydrolase"/>
    <property type="match status" value="1"/>
</dbReference>
<dbReference type="Proteomes" id="UP000305539">
    <property type="component" value="Unassembled WGS sequence"/>
</dbReference>
<gene>
    <name evidence="3" type="ORF">FAZ69_30960</name>
</gene>
<dbReference type="EMBL" id="SWJE01000025">
    <property type="protein sequence ID" value="TKC79043.1"/>
    <property type="molecule type" value="Genomic_DNA"/>
</dbReference>
<dbReference type="PANTHER" id="PTHR43784">
    <property type="entry name" value="GDSL-LIKE LIPASE/ACYLHYDROLASE, PUTATIVE (AFU_ORTHOLOGUE AFUA_2G00820)-RELATED"/>
    <property type="match status" value="1"/>
</dbReference>
<proteinExistence type="predicted"/>
<feature type="domain" description="SGNH hydrolase-type esterase" evidence="2">
    <location>
        <begin position="214"/>
        <end position="410"/>
    </location>
</feature>
<name>A0A4U1HGF7_9BURK</name>
<dbReference type="GO" id="GO:0016788">
    <property type="term" value="F:hydrolase activity, acting on ester bonds"/>
    <property type="evidence" value="ECO:0007669"/>
    <property type="project" value="UniProtKB-ARBA"/>
</dbReference>